<proteinExistence type="predicted"/>
<dbReference type="PANTHER" id="PTHR47331:SF5">
    <property type="entry name" value="RIBONUCLEASE H"/>
    <property type="match status" value="1"/>
</dbReference>
<evidence type="ECO:0000313" key="3">
    <source>
        <dbReference type="Proteomes" id="UP000694867"/>
    </source>
</evidence>
<evidence type="ECO:0000313" key="4">
    <source>
        <dbReference type="RefSeq" id="XP_028967246.1"/>
    </source>
</evidence>
<feature type="compositionally biased region" description="Polar residues" evidence="1">
    <location>
        <begin position="104"/>
        <end position="119"/>
    </location>
</feature>
<dbReference type="GO" id="GO:0015074">
    <property type="term" value="P:DNA integration"/>
    <property type="evidence" value="ECO:0007669"/>
    <property type="project" value="InterPro"/>
</dbReference>
<feature type="domain" description="Integrase catalytic" evidence="2">
    <location>
        <begin position="1314"/>
        <end position="1500"/>
    </location>
</feature>
<protein>
    <submittedName>
        <fullName evidence="4">Uncharacterized protein LOC100907344</fullName>
    </submittedName>
</protein>
<dbReference type="InterPro" id="IPR001584">
    <property type="entry name" value="Integrase_cat-core"/>
</dbReference>
<dbReference type="Pfam" id="PF03564">
    <property type="entry name" value="DUF1759"/>
    <property type="match status" value="1"/>
</dbReference>
<dbReference type="InterPro" id="IPR040676">
    <property type="entry name" value="DUF5641"/>
</dbReference>
<name>A0AAJ7WHG5_9ACAR</name>
<feature type="region of interest" description="Disordered" evidence="1">
    <location>
        <begin position="97"/>
        <end position="119"/>
    </location>
</feature>
<dbReference type="Gene3D" id="3.30.420.10">
    <property type="entry name" value="Ribonuclease H-like superfamily/Ribonuclease H"/>
    <property type="match status" value="1"/>
</dbReference>
<dbReference type="PANTHER" id="PTHR47331">
    <property type="entry name" value="PHD-TYPE DOMAIN-CONTAINING PROTEIN"/>
    <property type="match status" value="1"/>
</dbReference>
<dbReference type="InterPro" id="IPR012337">
    <property type="entry name" value="RNaseH-like_sf"/>
</dbReference>
<dbReference type="Pfam" id="PF17921">
    <property type="entry name" value="Integrase_H2C2"/>
    <property type="match status" value="1"/>
</dbReference>
<feature type="region of interest" description="Disordered" evidence="1">
    <location>
        <begin position="324"/>
        <end position="370"/>
    </location>
</feature>
<dbReference type="InterPro" id="IPR036397">
    <property type="entry name" value="RNaseH_sf"/>
</dbReference>
<dbReference type="InterPro" id="IPR041588">
    <property type="entry name" value="Integrase_H2C2"/>
</dbReference>
<dbReference type="InterPro" id="IPR043502">
    <property type="entry name" value="DNA/RNA_pol_sf"/>
</dbReference>
<dbReference type="Gene3D" id="1.10.340.70">
    <property type="match status" value="1"/>
</dbReference>
<reference evidence="4" key="1">
    <citation type="submission" date="2025-08" db="UniProtKB">
        <authorList>
            <consortium name="RefSeq"/>
        </authorList>
    </citation>
    <scope>IDENTIFICATION</scope>
</reference>
<dbReference type="Pfam" id="PF18701">
    <property type="entry name" value="DUF5641"/>
    <property type="match status" value="1"/>
</dbReference>
<accession>A0AAJ7WHG5</accession>
<evidence type="ECO:0000256" key="1">
    <source>
        <dbReference type="SAM" id="MobiDB-lite"/>
    </source>
</evidence>
<evidence type="ECO:0000259" key="2">
    <source>
        <dbReference type="PROSITE" id="PS50994"/>
    </source>
</evidence>
<feature type="compositionally biased region" description="Polar residues" evidence="1">
    <location>
        <begin position="355"/>
        <end position="366"/>
    </location>
</feature>
<dbReference type="GeneID" id="100907344"/>
<sequence>IQSRVEIIRALVDQICSHKSLPANDAEREAEEAEVAVEACLSATALVDALMELQSIESGVESTLSGSSSGSAAAVGSQTLPPVAAASGGVVVSGSLSSERSDGGLTSTSARENVNNGSNTANKCANSRLFLDTAPEVFEGSIARYKLWKSQFLNYVRSRSEATGCDKLVAMCKLLRGPPKDLICELPLTDSNYEVALRLLDENYDVPDRRQQDVLANVVNVPSVRHAYDTVGLRELLNVVQRTILALATVNVPLHTIALTYEQTVRSALPISLILTFDDRQQLDADSGETEQQDQAAAAAVRLERLLSFLRRYTALRERASTKQRNNVGDVNGLGLHDQKRPKTREAPRFPPRQQFPSTAVATASKGSRRQPKVRKNPCLFCGSSEHRPSVCSADLPGHRRVEILNQKKRCPKCFQFQHVSPRQCDGPKEACHKWGSKDHYTVMHSLGPISSEETARTAASILQSVAAISTIRSIVMTASAFVVHGAHRIRVRCFIDSGSMVSFVSPRLIGQLSDMRPQARVDLQLQAFASEHALVANRYAVQLVGTHDDSQKVVIQAHEYAFGVDPPANCSQEMRELIRQFGKTHQLADASLIDPEFDMEPDLLIGVDQMYKILHLNSEKILADGLIAKASRFGWILSGAYGPKTTRGEVVRVHPICCPATLTQTAKDIQCLWSLDAVGIVDSNERKYSAAEVDAMQQFKDSVEYDGQRYTVAMPKRPSILQLSNNLEIARNRLIAKRRSLSRNQESFRRYDAEISKFLMEGHAEEVHVDNLSAPSARDRSYYLPHRQVITQRAHGDKWRIVFDGSAAAPGETSLNSHLLTGPNLNPDILKLMLNFRLRPVALSADVAQAYMTTNLVEEGRPYFRYLWQGPQDKEVRCFQMRKVVWGATPSGFLLAAVLREHFGRIDPESKFDLGNSFYFDDMLRSFDSIEDARHFVEKLIPWMRAAGMTLGKWKSNSEEILQHVNSITSSGCTPGLVETGLLKVLGIAWSPGEDSFHFQLADLVKTTADIKRVTKRNVLRIVASIFDPIGWLTPFTLRGKLLIQRLWDTKHRWDDAMSGALLQDFTTWSSEIPMLTTLSLPRSCWDTQRKITSYHLHVFGDATPGSRDKPDSISTEIRLVVTPVVVNSSLIDLERFGHWEKAVRVVANMLRFIQLCRSRPMSSAGELRSRAESLIIKWSQASHFSQEINATLAGERPTRSSKLHTYRLHLDSEGLLRASSRISQGPQFTEDERNPIIIPSNSRLAILLILHHHRTNAHLGVSTVLNSLRKRFWILRGRQLIKKILRACVICRRLHGPAADQVQAPLPIERTTLTAPFAATAIDFCGPFQFRSREGIQKSYIALLTCMSIRAIHLELVPDLSAVQTHLALRRFLAEHPSCRLLVSDNGRSFVRAAADIRRLFNSSRDPAVRELLAQHRITWTFNCPRAPWRGGVFERLVGVTKAALMKTLGRSLISFEELRTIIREMAAIINNRPISYCYEDVDEPRAITPSHFLRGGPSSPPLCSVATLDGLGPNGQVQLTPPDGEQLRKNLRLRTNYFKSLSTRWQRDYLLLLRSVNLDDRGKPRPIPDGSICLLCEGATSRFKGNLVRITGSRPGRDGAVRTYAVRFANGFETTRAAQLLVPLEIPEQNDNSTAEVISEAC</sequence>
<feature type="compositionally biased region" description="Basic and acidic residues" evidence="1">
    <location>
        <begin position="337"/>
        <end position="348"/>
    </location>
</feature>
<dbReference type="KEGG" id="goe:100907344"/>
<organism evidence="3 4">
    <name type="scientific">Galendromus occidentalis</name>
    <name type="common">western predatory mite</name>
    <dbReference type="NCBI Taxonomy" id="34638"/>
    <lineage>
        <taxon>Eukaryota</taxon>
        <taxon>Metazoa</taxon>
        <taxon>Ecdysozoa</taxon>
        <taxon>Arthropoda</taxon>
        <taxon>Chelicerata</taxon>
        <taxon>Arachnida</taxon>
        <taxon>Acari</taxon>
        <taxon>Parasitiformes</taxon>
        <taxon>Mesostigmata</taxon>
        <taxon>Gamasina</taxon>
        <taxon>Phytoseioidea</taxon>
        <taxon>Phytoseiidae</taxon>
        <taxon>Typhlodrominae</taxon>
        <taxon>Galendromus</taxon>
    </lineage>
</organism>
<dbReference type="SUPFAM" id="SSF56672">
    <property type="entry name" value="DNA/RNA polymerases"/>
    <property type="match status" value="1"/>
</dbReference>
<feature type="non-terminal residue" evidence="4">
    <location>
        <position position="1"/>
    </location>
</feature>
<dbReference type="InterPro" id="IPR008042">
    <property type="entry name" value="Retrotrans_Pao"/>
</dbReference>
<dbReference type="Proteomes" id="UP000694867">
    <property type="component" value="Unplaced"/>
</dbReference>
<dbReference type="InterPro" id="IPR005312">
    <property type="entry name" value="DUF1759"/>
</dbReference>
<dbReference type="GO" id="GO:0071897">
    <property type="term" value="P:DNA biosynthetic process"/>
    <property type="evidence" value="ECO:0007669"/>
    <property type="project" value="UniProtKB-ARBA"/>
</dbReference>
<dbReference type="RefSeq" id="XP_028967246.1">
    <property type="nucleotide sequence ID" value="XM_029111413.1"/>
</dbReference>
<dbReference type="PROSITE" id="PS50994">
    <property type="entry name" value="INTEGRASE"/>
    <property type="match status" value="1"/>
</dbReference>
<gene>
    <name evidence="4" type="primary">LOC100907344</name>
</gene>
<dbReference type="SUPFAM" id="SSF53098">
    <property type="entry name" value="Ribonuclease H-like"/>
    <property type="match status" value="1"/>
</dbReference>
<dbReference type="Pfam" id="PF05380">
    <property type="entry name" value="Peptidase_A17"/>
    <property type="match status" value="1"/>
</dbReference>
<keyword evidence="3" id="KW-1185">Reference proteome</keyword>
<dbReference type="GO" id="GO:0003676">
    <property type="term" value="F:nucleic acid binding"/>
    <property type="evidence" value="ECO:0007669"/>
    <property type="project" value="InterPro"/>
</dbReference>
<dbReference type="GO" id="GO:0042575">
    <property type="term" value="C:DNA polymerase complex"/>
    <property type="evidence" value="ECO:0007669"/>
    <property type="project" value="UniProtKB-ARBA"/>
</dbReference>